<feature type="non-terminal residue" evidence="2">
    <location>
        <position position="1"/>
    </location>
</feature>
<gene>
    <name evidence="2" type="ORF">METZ01_LOCUS399686</name>
</gene>
<protein>
    <submittedName>
        <fullName evidence="2">Uncharacterized protein</fullName>
    </submittedName>
</protein>
<name>A0A382VJX6_9ZZZZ</name>
<evidence type="ECO:0000313" key="2">
    <source>
        <dbReference type="EMBL" id="SVD46832.1"/>
    </source>
</evidence>
<proteinExistence type="predicted"/>
<reference evidence="2" key="1">
    <citation type="submission" date="2018-05" db="EMBL/GenBank/DDBJ databases">
        <authorList>
            <person name="Lanie J.A."/>
            <person name="Ng W.-L."/>
            <person name="Kazmierczak K.M."/>
            <person name="Andrzejewski T.M."/>
            <person name="Davidsen T.M."/>
            <person name="Wayne K.J."/>
            <person name="Tettelin H."/>
            <person name="Glass J.I."/>
            <person name="Rusch D."/>
            <person name="Podicherti R."/>
            <person name="Tsui H.-C.T."/>
            <person name="Winkler M.E."/>
        </authorList>
    </citation>
    <scope>NUCLEOTIDE SEQUENCE</scope>
</reference>
<sequence>VGVKYSNNATTTLPSGITDAATS</sequence>
<dbReference type="AlphaFoldDB" id="A0A382VJX6"/>
<evidence type="ECO:0000256" key="1">
    <source>
        <dbReference type="SAM" id="MobiDB-lite"/>
    </source>
</evidence>
<feature type="region of interest" description="Disordered" evidence="1">
    <location>
        <begin position="1"/>
        <end position="23"/>
    </location>
</feature>
<organism evidence="2">
    <name type="scientific">marine metagenome</name>
    <dbReference type="NCBI Taxonomy" id="408172"/>
    <lineage>
        <taxon>unclassified sequences</taxon>
        <taxon>metagenomes</taxon>
        <taxon>ecological metagenomes</taxon>
    </lineage>
</organism>
<accession>A0A382VJX6</accession>
<dbReference type="EMBL" id="UINC01152582">
    <property type="protein sequence ID" value="SVD46832.1"/>
    <property type="molecule type" value="Genomic_DNA"/>
</dbReference>
<feature type="non-terminal residue" evidence="2">
    <location>
        <position position="23"/>
    </location>
</feature>